<dbReference type="Proteomes" id="UP000315782">
    <property type="component" value="Unassembled WGS sequence"/>
</dbReference>
<sequence length="805" mass="90493">MKSLKLYILGILLTSNLIAFDEFLVSDIRIIGLQRVSTGSIFNVIPISVGDKIDLRKSSDITRSLFATEQFDDIQIAKDGNTLIIMVEERPSISAIEISGNKALKTEQLIESLDGVGIKEGEVYKRSTLENVKSELVRSYASNGRYGAGVEIEEIKKPRNRIEVNIEVDEGKSAKIEKINIIGNEIFSNDELLDGFELSEGGFFSFLNNDNSYSREKLKGDIESLESFYLDRGYLKFSIESSQISLSRDKKEIFITFNVVEGDKYSISDVEVIGDIPFEKELYQDITNSLKDLTYNQAQITGIEEFFKSILGNQGYAFAEVSGNPDIDEESQEVKIIFSIEPGNRTYTRKILFSGNEVTQDYVLRREMRQFEGAWSSDNSIEAGKVRLERLGYFKEVNVETVPVPGTDDEIDIMYSVEEETTGSIGGNVGYSDFGLMLGFNLQEQNFLGSGNTVGIGINKNVYTESYNISFLDPYATKDAVSLGFNLYFRETDYGEFNVANYLTNSHGLGMQFGYPISDTQRLNLGLTYDKTDIDIGTSPAREIWDFVNAEGNIFETLSAQISWQRVTLNRGMFPTDGASTALSFSSTIPGSDIDYYRINLRQKYYQPISRDLVFGFSGEIGYLSAYGDTNETPFFQNFYAGGPRSLRGFESNTLGPRSTEAPCYEFNYLDGTCPNLIDTDGDSIPDQPYYNPYANSDYNKRVSIGGNVKVEGSMQLIFKLPFIEDQRSMRSAFFFDFGNVFSDNCKDYQYNCYKPSIEDLRYSYGVGVTWITGFGPMSFAISKPTNAGPFEETKEFQFTVGNVF</sequence>
<dbReference type="InterPro" id="IPR034746">
    <property type="entry name" value="POTRA"/>
</dbReference>
<dbReference type="Gene3D" id="2.40.160.50">
    <property type="entry name" value="membrane protein fhac: a member of the omp85/tpsb transporter family"/>
    <property type="match status" value="1"/>
</dbReference>
<dbReference type="PANTHER" id="PTHR12815:SF23">
    <property type="entry name" value="OUTER MEMBRANE PROTEIN ASSEMBLY FACTOR BAMA"/>
    <property type="match status" value="1"/>
</dbReference>
<dbReference type="FunFam" id="3.10.20.310:FF:000001">
    <property type="entry name" value="Outer membrane protein assembly factor BamA"/>
    <property type="match status" value="1"/>
</dbReference>
<organism evidence="11 12">
    <name type="scientific">SAR86 cluster bacterium</name>
    <dbReference type="NCBI Taxonomy" id="2030880"/>
    <lineage>
        <taxon>Bacteria</taxon>
        <taxon>Pseudomonadati</taxon>
        <taxon>Pseudomonadota</taxon>
        <taxon>Gammaproteobacteria</taxon>
        <taxon>SAR86 cluster</taxon>
    </lineage>
</organism>
<comment type="subcellular location">
    <subcellularLocation>
        <location evidence="8">Cell outer membrane</location>
    </subcellularLocation>
    <subcellularLocation>
        <location evidence="1">Membrane</location>
    </subcellularLocation>
</comment>
<comment type="caution">
    <text evidence="11">The sequence shown here is derived from an EMBL/GenBank/DDBJ whole genome shotgun (WGS) entry which is preliminary data.</text>
</comment>
<gene>
    <name evidence="8 11" type="primary">bamA</name>
    <name evidence="11" type="ORF">EVA96_01535</name>
</gene>
<comment type="similarity">
    <text evidence="8">Belongs to the BamA family.</text>
</comment>
<keyword evidence="7 8" id="KW-0998">Cell outer membrane</keyword>
<dbReference type="HAMAP" id="MF_01430">
    <property type="entry name" value="OM_assembly_BamA"/>
    <property type="match status" value="1"/>
</dbReference>
<feature type="domain" description="POTRA" evidence="10">
    <location>
        <begin position="174"/>
        <end position="262"/>
    </location>
</feature>
<reference evidence="11 12" key="1">
    <citation type="submission" date="2019-02" db="EMBL/GenBank/DDBJ databases">
        <title>Prokaryotic population dynamics and viral predation in marine succession experiment using metagenomics: the confinement effect.</title>
        <authorList>
            <person name="Haro-Moreno J.M."/>
            <person name="Rodriguez-Valera F."/>
            <person name="Lopez-Perez M."/>
        </authorList>
    </citation>
    <scope>NUCLEOTIDE SEQUENCE [LARGE SCALE GENOMIC DNA]</scope>
    <source>
        <strain evidence="11">MED-G163</strain>
    </source>
</reference>
<evidence type="ECO:0000256" key="8">
    <source>
        <dbReference type="HAMAP-Rule" id="MF_01430"/>
    </source>
</evidence>
<dbReference type="InterPro" id="IPR039910">
    <property type="entry name" value="D15-like"/>
</dbReference>
<dbReference type="GO" id="GO:1990063">
    <property type="term" value="C:Bam protein complex"/>
    <property type="evidence" value="ECO:0007669"/>
    <property type="project" value="TreeGrafter"/>
</dbReference>
<dbReference type="Pfam" id="PF07244">
    <property type="entry name" value="POTRA"/>
    <property type="match status" value="4"/>
</dbReference>
<evidence type="ECO:0000256" key="5">
    <source>
        <dbReference type="ARBA" id="ARBA00022737"/>
    </source>
</evidence>
<dbReference type="Gene3D" id="3.10.20.310">
    <property type="entry name" value="membrane protein fhac"/>
    <property type="match status" value="5"/>
</dbReference>
<keyword evidence="2 8" id="KW-1134">Transmembrane beta strand</keyword>
<feature type="domain" description="POTRA" evidence="10">
    <location>
        <begin position="346"/>
        <end position="420"/>
    </location>
</feature>
<dbReference type="PANTHER" id="PTHR12815">
    <property type="entry name" value="SORTING AND ASSEMBLY MACHINERY SAMM50 PROTEIN FAMILY MEMBER"/>
    <property type="match status" value="1"/>
</dbReference>
<feature type="domain" description="POTRA" evidence="10">
    <location>
        <begin position="23"/>
        <end position="90"/>
    </location>
</feature>
<evidence type="ECO:0000259" key="10">
    <source>
        <dbReference type="PROSITE" id="PS51779"/>
    </source>
</evidence>
<keyword evidence="6 8" id="KW-0472">Membrane</keyword>
<comment type="function">
    <text evidence="8">Part of the outer membrane protein assembly complex, which is involved in assembly and insertion of beta-barrel proteins into the outer membrane.</text>
</comment>
<name>A0A520MJM5_9GAMM</name>
<keyword evidence="5 8" id="KW-0677">Repeat</keyword>
<evidence type="ECO:0000313" key="12">
    <source>
        <dbReference type="Proteomes" id="UP000315782"/>
    </source>
</evidence>
<evidence type="ECO:0000256" key="9">
    <source>
        <dbReference type="NCBIfam" id="TIGR03303"/>
    </source>
</evidence>
<evidence type="ECO:0000256" key="4">
    <source>
        <dbReference type="ARBA" id="ARBA00022729"/>
    </source>
</evidence>
<dbReference type="GO" id="GO:0043165">
    <property type="term" value="P:Gram-negative-bacterium-type cell outer membrane assembly"/>
    <property type="evidence" value="ECO:0007669"/>
    <property type="project" value="UniProtKB-UniRule"/>
</dbReference>
<feature type="domain" description="POTRA" evidence="10">
    <location>
        <begin position="91"/>
        <end position="171"/>
    </location>
</feature>
<dbReference type="Pfam" id="PF01103">
    <property type="entry name" value="Omp85"/>
    <property type="match status" value="1"/>
</dbReference>
<evidence type="ECO:0000256" key="2">
    <source>
        <dbReference type="ARBA" id="ARBA00022452"/>
    </source>
</evidence>
<dbReference type="InterPro" id="IPR000184">
    <property type="entry name" value="Bac_surfAg_D15"/>
</dbReference>
<evidence type="ECO:0000313" key="11">
    <source>
        <dbReference type="EMBL" id="RZO21434.1"/>
    </source>
</evidence>
<dbReference type="EMBL" id="SHBI01000004">
    <property type="protein sequence ID" value="RZO21434.1"/>
    <property type="molecule type" value="Genomic_DNA"/>
</dbReference>
<dbReference type="GO" id="GO:0051205">
    <property type="term" value="P:protein insertion into membrane"/>
    <property type="evidence" value="ECO:0007669"/>
    <property type="project" value="UniProtKB-UniRule"/>
</dbReference>
<proteinExistence type="inferred from homology"/>
<dbReference type="InterPro" id="IPR010827">
    <property type="entry name" value="BamA/TamA_POTRA"/>
</dbReference>
<keyword evidence="4 8" id="KW-0732">Signal</keyword>
<evidence type="ECO:0000256" key="3">
    <source>
        <dbReference type="ARBA" id="ARBA00022692"/>
    </source>
</evidence>
<evidence type="ECO:0000256" key="6">
    <source>
        <dbReference type="ARBA" id="ARBA00023136"/>
    </source>
</evidence>
<evidence type="ECO:0000256" key="7">
    <source>
        <dbReference type="ARBA" id="ARBA00023237"/>
    </source>
</evidence>
<comment type="subunit">
    <text evidence="8">Part of the Bam complex.</text>
</comment>
<dbReference type="PROSITE" id="PS51779">
    <property type="entry name" value="POTRA"/>
    <property type="match status" value="4"/>
</dbReference>
<dbReference type="NCBIfam" id="TIGR03303">
    <property type="entry name" value="OM_YaeT"/>
    <property type="match status" value="1"/>
</dbReference>
<protein>
    <recommendedName>
        <fullName evidence="8 9">Outer membrane protein assembly factor BamA</fullName>
    </recommendedName>
</protein>
<evidence type="ECO:0000256" key="1">
    <source>
        <dbReference type="ARBA" id="ARBA00004370"/>
    </source>
</evidence>
<keyword evidence="3 8" id="KW-0812">Transmembrane</keyword>
<dbReference type="AlphaFoldDB" id="A0A520MJM5"/>
<accession>A0A520MJM5</accession>
<dbReference type="PIRSF" id="PIRSF006076">
    <property type="entry name" value="OM_assembly_OMP85"/>
    <property type="match status" value="1"/>
</dbReference>
<dbReference type="InterPro" id="IPR023707">
    <property type="entry name" value="OM_assembly_BamA"/>
</dbReference>